<dbReference type="AlphaFoldDB" id="A0A8J4XFP6"/>
<dbReference type="FunFam" id="2.20.70.10:FF:000022">
    <property type="entry name" value="Rho GTPase activating protein 39"/>
    <property type="match status" value="1"/>
</dbReference>
<dbReference type="PANTHER" id="PTHR45876">
    <property type="entry name" value="FI04035P"/>
    <property type="match status" value="1"/>
</dbReference>
<dbReference type="SUPFAM" id="SSF51045">
    <property type="entry name" value="WW domain"/>
    <property type="match status" value="1"/>
</dbReference>
<dbReference type="GO" id="GO:0005096">
    <property type="term" value="F:GTPase activator activity"/>
    <property type="evidence" value="ECO:0007669"/>
    <property type="project" value="TreeGrafter"/>
</dbReference>
<dbReference type="OrthoDB" id="437889at2759"/>
<accession>A0A8J4XFP6</accession>
<reference evidence="3" key="1">
    <citation type="submission" date="2020-07" db="EMBL/GenBank/DDBJ databases">
        <title>Clarias magur genome sequencing, assembly and annotation.</title>
        <authorList>
            <person name="Kushwaha B."/>
            <person name="Kumar R."/>
            <person name="Das P."/>
            <person name="Joshi C.G."/>
            <person name="Kumar D."/>
            <person name="Nagpure N.S."/>
            <person name="Pandey M."/>
            <person name="Agarwal S."/>
            <person name="Srivastava S."/>
            <person name="Singh M."/>
            <person name="Sahoo L."/>
            <person name="Jayasankar P."/>
            <person name="Meher P.K."/>
            <person name="Koringa P.G."/>
            <person name="Iquebal M.A."/>
            <person name="Das S.P."/>
            <person name="Bit A."/>
            <person name="Patnaik S."/>
            <person name="Patel N."/>
            <person name="Shah T.M."/>
            <person name="Hinsu A."/>
            <person name="Jena J.K."/>
        </authorList>
    </citation>
    <scope>NUCLEOTIDE SEQUENCE</scope>
    <source>
        <strain evidence="3">CIFAMagur01</strain>
        <tissue evidence="3">Testis</tissue>
    </source>
</reference>
<organism evidence="3 4">
    <name type="scientific">Clarias magur</name>
    <name type="common">Asian catfish</name>
    <name type="synonym">Macropteronotus magur</name>
    <dbReference type="NCBI Taxonomy" id="1594786"/>
    <lineage>
        <taxon>Eukaryota</taxon>
        <taxon>Metazoa</taxon>
        <taxon>Chordata</taxon>
        <taxon>Craniata</taxon>
        <taxon>Vertebrata</taxon>
        <taxon>Euteleostomi</taxon>
        <taxon>Actinopterygii</taxon>
        <taxon>Neopterygii</taxon>
        <taxon>Teleostei</taxon>
        <taxon>Ostariophysi</taxon>
        <taxon>Siluriformes</taxon>
        <taxon>Clariidae</taxon>
        <taxon>Clarias</taxon>
    </lineage>
</organism>
<feature type="non-terminal residue" evidence="3">
    <location>
        <position position="139"/>
    </location>
</feature>
<dbReference type="PROSITE" id="PS50020">
    <property type="entry name" value="WW_DOMAIN_2"/>
    <property type="match status" value="1"/>
</dbReference>
<evidence type="ECO:0000256" key="1">
    <source>
        <dbReference type="SAM" id="MobiDB-lite"/>
    </source>
</evidence>
<feature type="region of interest" description="Disordered" evidence="1">
    <location>
        <begin position="85"/>
        <end position="139"/>
    </location>
</feature>
<dbReference type="EMBL" id="QNUK01000008">
    <property type="protein sequence ID" value="KAF5909033.1"/>
    <property type="molecule type" value="Genomic_DNA"/>
</dbReference>
<protein>
    <submittedName>
        <fullName evidence="3">Rho GTPase-activating protein 39-like</fullName>
    </submittedName>
</protein>
<dbReference type="InterPro" id="IPR036020">
    <property type="entry name" value="WW_dom_sf"/>
</dbReference>
<dbReference type="Gene3D" id="2.20.70.10">
    <property type="match status" value="1"/>
</dbReference>
<evidence type="ECO:0000259" key="2">
    <source>
        <dbReference type="PROSITE" id="PS50020"/>
    </source>
</evidence>
<keyword evidence="4" id="KW-1185">Reference proteome</keyword>
<proteinExistence type="predicted"/>
<evidence type="ECO:0000313" key="3">
    <source>
        <dbReference type="EMBL" id="KAF5909033.1"/>
    </source>
</evidence>
<comment type="caution">
    <text evidence="3">The sequence shown here is derived from an EMBL/GenBank/DDBJ whole genome shotgun (WGS) entry which is preliminary data.</text>
</comment>
<feature type="domain" description="WW" evidence="2">
    <location>
        <begin position="43"/>
        <end position="70"/>
    </location>
</feature>
<dbReference type="PANTHER" id="PTHR45876:SF6">
    <property type="entry name" value="RHO GTPASE-ACTIVATING PROTEIN 39-LIKE"/>
    <property type="match status" value="1"/>
</dbReference>
<feature type="non-terminal residue" evidence="3">
    <location>
        <position position="1"/>
    </location>
</feature>
<sequence>SDWVEILEPRSRERMYVNLASGECGWEAPPGVTVRQSDGNQWWELFDNNNNRFYYYNSTSQQTVWHRPQGCDIVPLAQLQAIKKSSEAELRGHGKTGRNTPVPAMGSPSSTMSQERESSRETSSLKSRGGSLEKKNEGS</sequence>
<dbReference type="InterPro" id="IPR001202">
    <property type="entry name" value="WW_dom"/>
</dbReference>
<name>A0A8J4XFP6_CLAMG</name>
<gene>
    <name evidence="3" type="ORF">DAT39_001215</name>
</gene>
<dbReference type="GO" id="GO:0005737">
    <property type="term" value="C:cytoplasm"/>
    <property type="evidence" value="ECO:0007669"/>
    <property type="project" value="TreeGrafter"/>
</dbReference>
<dbReference type="Proteomes" id="UP000727407">
    <property type="component" value="Unassembled WGS sequence"/>
</dbReference>
<evidence type="ECO:0000313" key="4">
    <source>
        <dbReference type="Proteomes" id="UP000727407"/>
    </source>
</evidence>